<dbReference type="InterPro" id="IPR004607">
    <property type="entry name" value="GART"/>
</dbReference>
<dbReference type="EC" id="2.1.2.2" evidence="6"/>
<evidence type="ECO:0000256" key="1">
    <source>
        <dbReference type="ARBA" id="ARBA00005054"/>
    </source>
</evidence>
<organism evidence="8 9">
    <name type="scientific">Alkaliphilus flagellatus</name>
    <dbReference type="NCBI Taxonomy" id="2841507"/>
    <lineage>
        <taxon>Bacteria</taxon>
        <taxon>Bacillati</taxon>
        <taxon>Bacillota</taxon>
        <taxon>Clostridia</taxon>
        <taxon>Peptostreptococcales</taxon>
        <taxon>Natronincolaceae</taxon>
        <taxon>Alkaliphilus</taxon>
    </lineage>
</organism>
<accession>A0ABS6G696</accession>
<evidence type="ECO:0000313" key="8">
    <source>
        <dbReference type="EMBL" id="MBU5678009.1"/>
    </source>
</evidence>
<dbReference type="PANTHER" id="PTHR43369:SF2">
    <property type="entry name" value="PHOSPHORIBOSYLGLYCINAMIDE FORMYLTRANSFERASE"/>
    <property type="match status" value="1"/>
</dbReference>
<reference evidence="8 9" key="1">
    <citation type="submission" date="2021-06" db="EMBL/GenBank/DDBJ databases">
        <authorList>
            <person name="Sun Q."/>
            <person name="Li D."/>
        </authorList>
    </citation>
    <scope>NUCLEOTIDE SEQUENCE [LARGE SCALE GENOMIC DNA]</scope>
    <source>
        <strain evidence="8 9">MSJ-5</strain>
    </source>
</reference>
<evidence type="ECO:0000256" key="2">
    <source>
        <dbReference type="ARBA" id="ARBA00022679"/>
    </source>
</evidence>
<evidence type="ECO:0000313" key="9">
    <source>
        <dbReference type="Proteomes" id="UP000779508"/>
    </source>
</evidence>
<dbReference type="EMBL" id="JAHLQK010000007">
    <property type="protein sequence ID" value="MBU5678009.1"/>
    <property type="molecule type" value="Genomic_DNA"/>
</dbReference>
<dbReference type="PROSITE" id="PS00373">
    <property type="entry name" value="GART"/>
    <property type="match status" value="1"/>
</dbReference>
<evidence type="ECO:0000259" key="7">
    <source>
        <dbReference type="Pfam" id="PF00551"/>
    </source>
</evidence>
<name>A0ABS6G696_9FIRM</name>
<comment type="function">
    <text evidence="6">Catalyzes the transfer of a formyl group from 10-formyltetrahydrofolate to 5-phospho-ribosyl-glycinamide (GAR), producing 5-phospho-ribosyl-N-formylglycinamide (FGAR) and tetrahydrofolate.</text>
</comment>
<protein>
    <recommendedName>
        <fullName evidence="6">Phosphoribosylglycinamide formyltransferase</fullName>
        <ecNumber evidence="6">2.1.2.2</ecNumber>
    </recommendedName>
    <alternativeName>
        <fullName evidence="6">5'-phosphoribosylglycinamide transformylase</fullName>
    </alternativeName>
    <alternativeName>
        <fullName evidence="6">GAR transformylase</fullName>
        <shortName evidence="6">GART</shortName>
    </alternativeName>
</protein>
<dbReference type="InterPro" id="IPR001555">
    <property type="entry name" value="GART_AS"/>
</dbReference>
<dbReference type="CDD" id="cd08645">
    <property type="entry name" value="FMT_core_GART"/>
    <property type="match status" value="1"/>
</dbReference>
<feature type="binding site" evidence="6">
    <location>
        <position position="109"/>
    </location>
    <ligand>
        <name>(6R)-10-formyltetrahydrofolate</name>
        <dbReference type="ChEBI" id="CHEBI:195366"/>
    </ligand>
</feature>
<dbReference type="GO" id="GO:0004644">
    <property type="term" value="F:phosphoribosylglycinamide formyltransferase activity"/>
    <property type="evidence" value="ECO:0007669"/>
    <property type="project" value="UniProtKB-EC"/>
</dbReference>
<evidence type="ECO:0000256" key="3">
    <source>
        <dbReference type="ARBA" id="ARBA00022755"/>
    </source>
</evidence>
<dbReference type="Pfam" id="PF00551">
    <property type="entry name" value="Formyl_trans_N"/>
    <property type="match status" value="1"/>
</dbReference>
<evidence type="ECO:0000256" key="6">
    <source>
        <dbReference type="HAMAP-Rule" id="MF_01930"/>
    </source>
</evidence>
<feature type="binding site" evidence="6">
    <location>
        <begin position="14"/>
        <end position="16"/>
    </location>
    <ligand>
        <name>N(1)-(5-phospho-beta-D-ribosyl)glycinamide</name>
        <dbReference type="ChEBI" id="CHEBI:143788"/>
    </ligand>
</feature>
<dbReference type="PANTHER" id="PTHR43369">
    <property type="entry name" value="PHOSPHORIBOSYLGLYCINAMIDE FORMYLTRANSFERASE"/>
    <property type="match status" value="1"/>
</dbReference>
<comment type="similarity">
    <text evidence="4 6">Belongs to the GART family.</text>
</comment>
<comment type="pathway">
    <text evidence="1 6">Purine metabolism; IMP biosynthesis via de novo pathway; N(2)-formyl-N(1)-(5-phospho-D-ribosyl)glycinamide from N(1)-(5-phospho-D-ribosyl)glycinamide (10-formyl THF route): step 1/1.</text>
</comment>
<feature type="active site" description="Proton donor" evidence="6">
    <location>
        <position position="111"/>
    </location>
</feature>
<keyword evidence="9" id="KW-1185">Reference proteome</keyword>
<sequence>MKNIKIAVMISGGGTNLQSLIDEVHNKSVGGEIVLVVSNREDAYGLTRAKRGGIKSIVINRKQYKSDSEYEQNLINTLEEAKVELIVLAGYLAFVPIEVIKKYENRIINIHPSLIPSFCGKGFYGEKVHQEAIRRGVKVTGATVHFVNKEMDGGPIIIQKDVKVDFNDTVESLQKKVLKVEHEILPLAVRLFIDDRLRISDNRVNVL</sequence>
<dbReference type="Proteomes" id="UP000779508">
    <property type="component" value="Unassembled WGS sequence"/>
</dbReference>
<keyword evidence="2 6" id="KW-0808">Transferase</keyword>
<comment type="caution">
    <text evidence="8">The sequence shown here is derived from an EMBL/GenBank/DDBJ whole genome shotgun (WGS) entry which is preliminary data.</text>
</comment>
<dbReference type="HAMAP" id="MF_01930">
    <property type="entry name" value="PurN"/>
    <property type="match status" value="1"/>
</dbReference>
<feature type="domain" description="Formyl transferase N-terminal" evidence="7">
    <location>
        <begin position="5"/>
        <end position="189"/>
    </location>
</feature>
<evidence type="ECO:0000256" key="5">
    <source>
        <dbReference type="ARBA" id="ARBA00047664"/>
    </source>
</evidence>
<dbReference type="NCBIfam" id="TIGR00639">
    <property type="entry name" value="PurN"/>
    <property type="match status" value="1"/>
</dbReference>
<proteinExistence type="inferred from homology"/>
<dbReference type="InterPro" id="IPR002376">
    <property type="entry name" value="Formyl_transf_N"/>
</dbReference>
<keyword evidence="3 6" id="KW-0658">Purine biosynthesis</keyword>
<evidence type="ECO:0000256" key="4">
    <source>
        <dbReference type="ARBA" id="ARBA00038440"/>
    </source>
</evidence>
<feature type="site" description="Raises pKa of active site His" evidence="6">
    <location>
        <position position="152"/>
    </location>
</feature>
<dbReference type="RefSeq" id="WP_216419240.1">
    <property type="nucleotide sequence ID" value="NZ_JAHLQK010000007.1"/>
</dbReference>
<gene>
    <name evidence="6 8" type="primary">purN</name>
    <name evidence="8" type="ORF">KQI88_16440</name>
</gene>
<feature type="binding site" evidence="6">
    <location>
        <position position="65"/>
    </location>
    <ligand>
        <name>(6R)-10-formyltetrahydrofolate</name>
        <dbReference type="ChEBI" id="CHEBI:195366"/>
    </ligand>
</feature>
<comment type="caution">
    <text evidence="6">Lacks conserved residue(s) required for the propagation of feature annotation.</text>
</comment>
<comment type="catalytic activity">
    <reaction evidence="5 6">
        <text>N(1)-(5-phospho-beta-D-ribosyl)glycinamide + (6R)-10-formyltetrahydrofolate = N(2)-formyl-N(1)-(5-phospho-beta-D-ribosyl)glycinamide + (6S)-5,6,7,8-tetrahydrofolate + H(+)</text>
        <dbReference type="Rhea" id="RHEA:15053"/>
        <dbReference type="ChEBI" id="CHEBI:15378"/>
        <dbReference type="ChEBI" id="CHEBI:57453"/>
        <dbReference type="ChEBI" id="CHEBI:143788"/>
        <dbReference type="ChEBI" id="CHEBI:147286"/>
        <dbReference type="ChEBI" id="CHEBI:195366"/>
        <dbReference type="EC" id="2.1.2.2"/>
    </reaction>
</comment>